<evidence type="ECO:0000313" key="1">
    <source>
        <dbReference type="EMBL" id="KMW67628.1"/>
    </source>
</evidence>
<gene>
    <name evidence="1" type="ORF">BDDG_12226</name>
</gene>
<organism evidence="1">
    <name type="scientific">Ajellomyces dermatitidis (strain ATCC 18188 / CBS 674.68)</name>
    <name type="common">Blastomyces dermatitidis</name>
    <dbReference type="NCBI Taxonomy" id="653446"/>
    <lineage>
        <taxon>Eukaryota</taxon>
        <taxon>Fungi</taxon>
        <taxon>Dikarya</taxon>
        <taxon>Ascomycota</taxon>
        <taxon>Pezizomycotina</taxon>
        <taxon>Eurotiomycetes</taxon>
        <taxon>Eurotiomycetidae</taxon>
        <taxon>Onygenales</taxon>
        <taxon>Ajellomycetaceae</taxon>
        <taxon>Blastomyces</taxon>
    </lineage>
</organism>
<dbReference type="AlphaFoldDB" id="A0A0J9EMV7"/>
<dbReference type="Proteomes" id="UP000007802">
    <property type="component" value="Unassembled WGS sequence"/>
</dbReference>
<name>A0A0J9EMV7_AJEDA</name>
<proteinExistence type="predicted"/>
<accession>A0A0J9EMV7</accession>
<reference evidence="1" key="1">
    <citation type="submission" date="2010-03" db="EMBL/GenBank/DDBJ databases">
        <title>Annotation of Blastomyces dermatitidis strain ATCC 18188.</title>
        <authorList>
            <consortium name="The Broad Institute Genome Sequencing Platform"/>
            <consortium name="Broad Institute Genome Sequencing Center for Infectious Disease."/>
            <person name="Cuomo C."/>
            <person name="Klein B."/>
            <person name="Sullivan T."/>
            <person name="Heitman J."/>
            <person name="Young S."/>
            <person name="Zeng Q."/>
            <person name="Gargeya S."/>
            <person name="Alvarado L."/>
            <person name="Berlin A.M."/>
            <person name="Chapman S.B."/>
            <person name="Chen Z."/>
            <person name="Freedman E."/>
            <person name="Gellesch M."/>
            <person name="Goldberg J."/>
            <person name="Griggs A."/>
            <person name="Gujja S."/>
            <person name="Heilman E."/>
            <person name="Heiman D."/>
            <person name="Howarth C."/>
            <person name="Mehta T."/>
            <person name="Neiman D."/>
            <person name="Pearson M."/>
            <person name="Roberts A."/>
            <person name="Saif S."/>
            <person name="Shea T."/>
            <person name="Shenoy N."/>
            <person name="Sisk P."/>
            <person name="Stolte C."/>
            <person name="Sykes S."/>
            <person name="White J."/>
            <person name="Yandava C."/>
            <person name="Haas B."/>
            <person name="Nusbaum C."/>
            <person name="Birren B."/>
        </authorList>
    </citation>
    <scope>NUCLEOTIDE SEQUENCE</scope>
    <source>
        <strain evidence="1">ATCC 18188</strain>
    </source>
</reference>
<sequence length="73" mass="7990">MRPASDAGEQLPGTYKLFLHMSGQNRLKARAPKTTKPAGGAHQSMPLLLLGRRRAGLWTVEAFENQAEAECVK</sequence>
<protein>
    <submittedName>
        <fullName evidence="1">Uncharacterized protein</fullName>
    </submittedName>
</protein>
<dbReference type="EMBL" id="GG749429">
    <property type="protein sequence ID" value="KMW67628.1"/>
    <property type="molecule type" value="Genomic_DNA"/>
</dbReference>